<dbReference type="AlphaFoldDB" id="A0AAV3VCX2"/>
<dbReference type="EMBL" id="BJLA01000016">
    <property type="protein sequence ID" value="GEA32886.1"/>
    <property type="molecule type" value="Genomic_DNA"/>
</dbReference>
<keyword evidence="1" id="KW-0472">Membrane</keyword>
<keyword evidence="4" id="KW-1185">Reference proteome</keyword>
<dbReference type="Proteomes" id="UP000325212">
    <property type="component" value="Unassembled WGS sequence"/>
</dbReference>
<dbReference type="SUPFAM" id="SSF48317">
    <property type="entry name" value="Acid phosphatase/Vanadium-dependent haloperoxidase"/>
    <property type="match status" value="1"/>
</dbReference>
<feature type="transmembrane region" description="Helical" evidence="1">
    <location>
        <begin position="130"/>
        <end position="150"/>
    </location>
</feature>
<comment type="caution">
    <text evidence="3">The sequence shown here is derived from an EMBL/GenBank/DDBJ whole genome shotgun (WGS) entry which is preliminary data.</text>
</comment>
<feature type="transmembrane region" description="Helical" evidence="1">
    <location>
        <begin position="30"/>
        <end position="54"/>
    </location>
</feature>
<name>A0AAV3VCX2_9CLOT</name>
<dbReference type="SMART" id="SM00014">
    <property type="entry name" value="acidPPc"/>
    <property type="match status" value="1"/>
</dbReference>
<accession>A0AAV3VCX2</accession>
<dbReference type="Pfam" id="PF01569">
    <property type="entry name" value="PAP2"/>
    <property type="match status" value="1"/>
</dbReference>
<keyword evidence="1" id="KW-1133">Transmembrane helix</keyword>
<organism evidence="3 4">
    <name type="scientific">Clostridium diolis</name>
    <dbReference type="NCBI Taxonomy" id="223919"/>
    <lineage>
        <taxon>Bacteria</taxon>
        <taxon>Bacillati</taxon>
        <taxon>Bacillota</taxon>
        <taxon>Clostridia</taxon>
        <taxon>Eubacteriales</taxon>
        <taxon>Clostridiaceae</taxon>
        <taxon>Clostridium</taxon>
    </lineage>
</organism>
<keyword evidence="1" id="KW-0812">Transmembrane</keyword>
<dbReference type="PANTHER" id="PTHR14969:SF13">
    <property type="entry name" value="AT30094P"/>
    <property type="match status" value="1"/>
</dbReference>
<evidence type="ECO:0000256" key="1">
    <source>
        <dbReference type="SAM" id="Phobius"/>
    </source>
</evidence>
<proteinExistence type="predicted"/>
<evidence type="ECO:0000313" key="4">
    <source>
        <dbReference type="Proteomes" id="UP000325212"/>
    </source>
</evidence>
<feature type="transmembrane region" description="Helical" evidence="1">
    <location>
        <begin position="156"/>
        <end position="174"/>
    </location>
</feature>
<protein>
    <submittedName>
        <fullName evidence="3">Phosphatase PAP2 family protein</fullName>
    </submittedName>
</protein>
<feature type="domain" description="Phosphatidic acid phosphatase type 2/haloperoxidase" evidence="2">
    <location>
        <begin position="60"/>
        <end position="171"/>
    </location>
</feature>
<evidence type="ECO:0000259" key="2">
    <source>
        <dbReference type="SMART" id="SM00014"/>
    </source>
</evidence>
<dbReference type="Gene3D" id="1.20.144.10">
    <property type="entry name" value="Phosphatidic acid phosphatase type 2/haloperoxidase"/>
    <property type="match status" value="1"/>
</dbReference>
<feature type="transmembrane region" description="Helical" evidence="1">
    <location>
        <begin position="60"/>
        <end position="79"/>
    </location>
</feature>
<gene>
    <name evidence="3" type="ORF">CDIOL_38090</name>
</gene>
<sequence length="184" mass="20623">MEFMEVIQNIDNNILEFIQIHMRTPALDKIMPLITILGSKITIWTFIALILIIGKEYRKYGIMIICSLILCFIVGNLGLKPLVARTRPFNAEPILNMIHMKLPTDFSFPSGHTMCSFAPATIINYMNKRAGILALTLSTLIGFSRLYLYVHYPSDVFAAMVIGLLIGNLVIAAFNKRALSSILS</sequence>
<dbReference type="PANTHER" id="PTHR14969">
    <property type="entry name" value="SPHINGOSINE-1-PHOSPHATE PHOSPHOHYDROLASE"/>
    <property type="match status" value="1"/>
</dbReference>
<reference evidence="3 4" key="1">
    <citation type="submission" date="2019-06" db="EMBL/GenBank/DDBJ databases">
        <title>Draft genome sequence of Clostridium diolis DSM 15410.</title>
        <authorList>
            <person name="Kobayashi H."/>
            <person name="Tanizawa Y."/>
            <person name="Tohno M."/>
        </authorList>
    </citation>
    <scope>NUCLEOTIDE SEQUENCE [LARGE SCALE GENOMIC DNA]</scope>
    <source>
        <strain evidence="3 4">DSM 15410</strain>
    </source>
</reference>
<evidence type="ECO:0000313" key="3">
    <source>
        <dbReference type="EMBL" id="GEA32886.1"/>
    </source>
</evidence>
<dbReference type="InterPro" id="IPR036938">
    <property type="entry name" value="PAP2/HPO_sf"/>
</dbReference>
<dbReference type="InterPro" id="IPR000326">
    <property type="entry name" value="PAP2/HPO"/>
</dbReference>